<organism evidence="1 2">
    <name type="scientific">Protopolystoma xenopodis</name>
    <dbReference type="NCBI Taxonomy" id="117903"/>
    <lineage>
        <taxon>Eukaryota</taxon>
        <taxon>Metazoa</taxon>
        <taxon>Spiralia</taxon>
        <taxon>Lophotrochozoa</taxon>
        <taxon>Platyhelminthes</taxon>
        <taxon>Monogenea</taxon>
        <taxon>Polyopisthocotylea</taxon>
        <taxon>Polystomatidea</taxon>
        <taxon>Polystomatidae</taxon>
        <taxon>Protopolystoma</taxon>
    </lineage>
</organism>
<proteinExistence type="predicted"/>
<gene>
    <name evidence="1" type="ORF">PXEA_LOCUS8375</name>
</gene>
<dbReference type="AlphaFoldDB" id="A0A3S5A4R2"/>
<dbReference type="EMBL" id="CAAALY010022831">
    <property type="protein sequence ID" value="VEL14935.1"/>
    <property type="molecule type" value="Genomic_DNA"/>
</dbReference>
<evidence type="ECO:0000313" key="1">
    <source>
        <dbReference type="EMBL" id="VEL14935.1"/>
    </source>
</evidence>
<protein>
    <submittedName>
        <fullName evidence="1">Uncharacterized protein</fullName>
    </submittedName>
</protein>
<keyword evidence="2" id="KW-1185">Reference proteome</keyword>
<comment type="caution">
    <text evidence="1">The sequence shown here is derived from an EMBL/GenBank/DDBJ whole genome shotgun (WGS) entry which is preliminary data.</text>
</comment>
<dbReference type="Proteomes" id="UP000784294">
    <property type="component" value="Unassembled WGS sequence"/>
</dbReference>
<sequence>MPEVATCIIVVRASAVVGPWHSGCLCVVETNYPPGKLGLSPKRACACPRVCMHACVGMRRLGVVCNAAYLSPWMPQQQHGSTCPALLMPAIWIHAGL</sequence>
<accession>A0A3S5A4R2</accession>
<evidence type="ECO:0000313" key="2">
    <source>
        <dbReference type="Proteomes" id="UP000784294"/>
    </source>
</evidence>
<reference evidence="1" key="1">
    <citation type="submission" date="2018-11" db="EMBL/GenBank/DDBJ databases">
        <authorList>
            <consortium name="Pathogen Informatics"/>
        </authorList>
    </citation>
    <scope>NUCLEOTIDE SEQUENCE</scope>
</reference>
<name>A0A3S5A4R2_9PLAT</name>